<dbReference type="RefSeq" id="WP_282544367.1">
    <property type="nucleotide sequence ID" value="NZ_JASCIQ010000023.1"/>
</dbReference>
<dbReference type="InterPro" id="IPR017517">
    <property type="entry name" value="Maleyloyr_isom"/>
</dbReference>
<gene>
    <name evidence="2" type="ORF">QIS96_21815</name>
</gene>
<dbReference type="SUPFAM" id="SSF55718">
    <property type="entry name" value="SCP-like"/>
    <property type="match status" value="1"/>
</dbReference>
<dbReference type="EMBL" id="JASCIQ010000023">
    <property type="protein sequence ID" value="MDI3406433.1"/>
    <property type="molecule type" value="Genomic_DNA"/>
</dbReference>
<dbReference type="Gene3D" id="3.30.1050.20">
    <property type="match status" value="1"/>
</dbReference>
<keyword evidence="2" id="KW-0413">Isomerase</keyword>
<accession>A0ABT6SG82</accession>
<organism evidence="2 3">
    <name type="scientific">Streptomyces cavernicola</name>
    <dbReference type="NCBI Taxonomy" id="3043613"/>
    <lineage>
        <taxon>Bacteria</taxon>
        <taxon>Bacillati</taxon>
        <taxon>Actinomycetota</taxon>
        <taxon>Actinomycetes</taxon>
        <taxon>Kitasatosporales</taxon>
        <taxon>Streptomycetaceae</taxon>
        <taxon>Streptomyces</taxon>
    </lineage>
</organism>
<dbReference type="GO" id="GO:0016853">
    <property type="term" value="F:isomerase activity"/>
    <property type="evidence" value="ECO:0007669"/>
    <property type="project" value="UniProtKB-KW"/>
</dbReference>
<dbReference type="InterPro" id="IPR036527">
    <property type="entry name" value="SCP2_sterol-bd_dom_sf"/>
</dbReference>
<name>A0ABT6SG82_9ACTN</name>
<dbReference type="Proteomes" id="UP001223978">
    <property type="component" value="Unassembled WGS sequence"/>
</dbReference>
<evidence type="ECO:0000259" key="1">
    <source>
        <dbReference type="Pfam" id="PF11716"/>
    </source>
</evidence>
<sequence length="239" mass="26029">MPADLQDQARELDKATQQLLETAERLHPGGTEEDSLLPGWSRGHVLTHLARNADGMRNLLTWARTGRPTPMYASARHRAEDIEAGAGRPPGVVLADLRESAGLLASDIDAMPHAAWSQEVRFLDGEAFPAERLLWVRLKEVEIHHLDLAAGRTPDDWPTEFAQRALTETVGSFSGREDGWAVHLFDVDTGAHHLVGHPTMATPRIHGTAGHLLVWLIGRGAVADVSTDSGLLPTPPAWS</sequence>
<feature type="domain" description="Mycothiol-dependent maleylpyruvate isomerase metal-binding" evidence="1">
    <location>
        <begin position="13"/>
        <end position="149"/>
    </location>
</feature>
<dbReference type="NCBIfam" id="TIGR03083">
    <property type="entry name" value="maleylpyruvate isomerase family mycothiol-dependent enzyme"/>
    <property type="match status" value="1"/>
</dbReference>
<dbReference type="InterPro" id="IPR034660">
    <property type="entry name" value="DinB/YfiT-like"/>
</dbReference>
<comment type="caution">
    <text evidence="2">The sequence shown here is derived from an EMBL/GenBank/DDBJ whole genome shotgun (WGS) entry which is preliminary data.</text>
</comment>
<dbReference type="SUPFAM" id="SSF109854">
    <property type="entry name" value="DinB/YfiT-like putative metalloenzymes"/>
    <property type="match status" value="1"/>
</dbReference>
<proteinExistence type="predicted"/>
<dbReference type="Gene3D" id="1.20.120.450">
    <property type="entry name" value="dinb family like domain"/>
    <property type="match status" value="1"/>
</dbReference>
<reference evidence="2 3" key="1">
    <citation type="submission" date="2023-05" db="EMBL/GenBank/DDBJ databases">
        <title>Draft genome sequence of Streptomyces sp. B-S-A6 isolated from a cave soil in Thailand.</title>
        <authorList>
            <person name="Chamroensaksri N."/>
            <person name="Muangham S."/>
        </authorList>
    </citation>
    <scope>NUCLEOTIDE SEQUENCE [LARGE SCALE GENOMIC DNA]</scope>
    <source>
        <strain evidence="2 3">B-S-A6</strain>
    </source>
</reference>
<protein>
    <submittedName>
        <fullName evidence="2">Maleylpyruvate isomerase family mycothiol-dependent enzyme</fullName>
    </submittedName>
</protein>
<dbReference type="Pfam" id="PF11716">
    <property type="entry name" value="MDMPI_N"/>
    <property type="match status" value="1"/>
</dbReference>
<evidence type="ECO:0000313" key="2">
    <source>
        <dbReference type="EMBL" id="MDI3406433.1"/>
    </source>
</evidence>
<dbReference type="InterPro" id="IPR024344">
    <property type="entry name" value="MDMPI_metal-binding"/>
</dbReference>
<evidence type="ECO:0000313" key="3">
    <source>
        <dbReference type="Proteomes" id="UP001223978"/>
    </source>
</evidence>
<keyword evidence="3" id="KW-1185">Reference proteome</keyword>